<evidence type="ECO:0000313" key="9">
    <source>
        <dbReference type="Proteomes" id="UP000633219"/>
    </source>
</evidence>
<keyword evidence="5 6" id="KW-0472">Membrane</keyword>
<evidence type="ECO:0000256" key="5">
    <source>
        <dbReference type="ARBA" id="ARBA00023136"/>
    </source>
</evidence>
<feature type="domain" description="PhoU" evidence="7">
    <location>
        <begin position="345"/>
        <end position="423"/>
    </location>
</feature>
<feature type="transmembrane region" description="Helical" evidence="6">
    <location>
        <begin position="67"/>
        <end position="90"/>
    </location>
</feature>
<accession>A0A936YM39</accession>
<protein>
    <submittedName>
        <fullName evidence="8">Na/Pi cotransporter family protein</fullName>
    </submittedName>
</protein>
<dbReference type="InterPro" id="IPR026022">
    <property type="entry name" value="PhoU_dom"/>
</dbReference>
<keyword evidence="4 6" id="KW-1133">Transmembrane helix</keyword>
<comment type="subcellular location">
    <subcellularLocation>
        <location evidence="1">Cell membrane</location>
        <topology evidence="1">Multi-pass membrane protein</topology>
    </subcellularLocation>
</comment>
<keyword evidence="2" id="KW-1003">Cell membrane</keyword>
<dbReference type="InterPro" id="IPR038078">
    <property type="entry name" value="PhoU-like_sf"/>
</dbReference>
<dbReference type="Pfam" id="PF02690">
    <property type="entry name" value="Na_Pi_cotrans"/>
    <property type="match status" value="1"/>
</dbReference>
<sequence>MSGSVIFINLAGAVALLLWATRMVRTGIERAYGDFMRQRLRHALSNRFSAATAGFFLAIALQSATAVALIISGFVASGYVTTGLGIATLLGADLGSAFVTRLLRHDLSLLVPILLIGGTIGFRTTSRRWREMGRILFGLGLLLLSLRLIGEASTPLKESHILPVIIGYLSQDWITAFLLAALLAWAFHSSVAAILLFASLTEQGLVPSVLIIPFVLGINFGGAVIGAALTRNEEKAARIVPLGNVMIRGFGMIACLVLQFALQIKPEMFFEHSGDAVVWVHVIVNAAVVIIGLPFVNAIARALVRMLPESPKDDDKPLEQLTALNPADISKPWRALDNATREVVAMCDKIELMLNRIFVTYENPDPRNLELIEKLDDEVDRYNRQIKMYLARVSSNELDEDTARRQQDLLGATINLEQVGDVISQNMLAKAKKKLARNATFSEEGWKELSAMHQRVLRNARLAFNLIVNRDLEHARQLVHEKEVVREMVRESEDKHLKRLGGGNVASIDSSSIHIDTMRDLKEINSLLVSIAYPVLSQAGQLRTSRLL</sequence>
<dbReference type="GO" id="GO:0005886">
    <property type="term" value="C:plasma membrane"/>
    <property type="evidence" value="ECO:0007669"/>
    <property type="project" value="UniProtKB-SubCell"/>
</dbReference>
<evidence type="ECO:0000259" key="7">
    <source>
        <dbReference type="Pfam" id="PF01895"/>
    </source>
</evidence>
<dbReference type="PANTHER" id="PTHR10010">
    <property type="entry name" value="SOLUTE CARRIER FAMILY 34 SODIUM PHOSPHATE , MEMBER 2-RELATED"/>
    <property type="match status" value="1"/>
</dbReference>
<dbReference type="AlphaFoldDB" id="A0A936YM39"/>
<feature type="transmembrane region" description="Helical" evidence="6">
    <location>
        <begin position="102"/>
        <end position="122"/>
    </location>
</feature>
<feature type="transmembrane region" description="Helical" evidence="6">
    <location>
        <begin position="44"/>
        <end position="61"/>
    </location>
</feature>
<dbReference type="RefSeq" id="WP_201658422.1">
    <property type="nucleotide sequence ID" value="NZ_JAEQNC010000006.1"/>
</dbReference>
<name>A0A936YM39_9HYPH</name>
<evidence type="ECO:0000256" key="2">
    <source>
        <dbReference type="ARBA" id="ARBA00022475"/>
    </source>
</evidence>
<feature type="transmembrane region" description="Helical" evidence="6">
    <location>
        <begin position="242"/>
        <end position="264"/>
    </location>
</feature>
<feature type="transmembrane region" description="Helical" evidence="6">
    <location>
        <begin position="173"/>
        <end position="198"/>
    </location>
</feature>
<feature type="transmembrane region" description="Helical" evidence="6">
    <location>
        <begin position="210"/>
        <end position="230"/>
    </location>
</feature>
<dbReference type="GO" id="GO:0044341">
    <property type="term" value="P:sodium-dependent phosphate transport"/>
    <property type="evidence" value="ECO:0007669"/>
    <property type="project" value="InterPro"/>
</dbReference>
<evidence type="ECO:0000313" key="8">
    <source>
        <dbReference type="EMBL" id="MBL0372898.1"/>
    </source>
</evidence>
<proteinExistence type="predicted"/>
<reference evidence="8" key="1">
    <citation type="submission" date="2021-01" db="EMBL/GenBank/DDBJ databases">
        <title>Rhizobium sp. strain KVB221 16S ribosomal RNA gene Genome sequencing and assembly.</title>
        <authorList>
            <person name="Kang M."/>
        </authorList>
    </citation>
    <scope>NUCLEOTIDE SEQUENCE</scope>
    <source>
        <strain evidence="8">KVB221</strain>
    </source>
</reference>
<dbReference type="Proteomes" id="UP000633219">
    <property type="component" value="Unassembled WGS sequence"/>
</dbReference>
<dbReference type="NCBIfam" id="NF037997">
    <property type="entry name" value="Na_Pi_symport"/>
    <property type="match status" value="1"/>
</dbReference>
<dbReference type="GO" id="GO:0005436">
    <property type="term" value="F:sodium:phosphate symporter activity"/>
    <property type="evidence" value="ECO:0007669"/>
    <property type="project" value="InterPro"/>
</dbReference>
<evidence type="ECO:0000256" key="3">
    <source>
        <dbReference type="ARBA" id="ARBA00022692"/>
    </source>
</evidence>
<dbReference type="Gene3D" id="1.20.58.220">
    <property type="entry name" value="Phosphate transport system protein phou homolog 2, domain 2"/>
    <property type="match status" value="1"/>
</dbReference>
<feature type="domain" description="PhoU" evidence="7">
    <location>
        <begin position="450"/>
        <end position="532"/>
    </location>
</feature>
<dbReference type="EMBL" id="JAEQNC010000006">
    <property type="protein sequence ID" value="MBL0372898.1"/>
    <property type="molecule type" value="Genomic_DNA"/>
</dbReference>
<dbReference type="PANTHER" id="PTHR10010:SF46">
    <property type="entry name" value="SODIUM-DEPENDENT PHOSPHATE TRANSPORT PROTEIN 2B"/>
    <property type="match status" value="1"/>
</dbReference>
<organism evidence="8 9">
    <name type="scientific">Rhizobium setariae</name>
    <dbReference type="NCBI Taxonomy" id="2801340"/>
    <lineage>
        <taxon>Bacteria</taxon>
        <taxon>Pseudomonadati</taxon>
        <taxon>Pseudomonadota</taxon>
        <taxon>Alphaproteobacteria</taxon>
        <taxon>Hyphomicrobiales</taxon>
        <taxon>Rhizobiaceae</taxon>
        <taxon>Rhizobium/Agrobacterium group</taxon>
        <taxon>Rhizobium</taxon>
    </lineage>
</organism>
<evidence type="ECO:0000256" key="4">
    <source>
        <dbReference type="ARBA" id="ARBA00022989"/>
    </source>
</evidence>
<evidence type="ECO:0000256" key="6">
    <source>
        <dbReference type="SAM" id="Phobius"/>
    </source>
</evidence>
<feature type="transmembrane region" description="Helical" evidence="6">
    <location>
        <begin position="6"/>
        <end position="24"/>
    </location>
</feature>
<comment type="caution">
    <text evidence="8">The sequence shown here is derived from an EMBL/GenBank/DDBJ whole genome shotgun (WGS) entry which is preliminary data.</text>
</comment>
<evidence type="ECO:0000256" key="1">
    <source>
        <dbReference type="ARBA" id="ARBA00004651"/>
    </source>
</evidence>
<dbReference type="InterPro" id="IPR003841">
    <property type="entry name" value="Na/Pi_transpt"/>
</dbReference>
<dbReference type="Pfam" id="PF01895">
    <property type="entry name" value="PhoU"/>
    <property type="match status" value="2"/>
</dbReference>
<feature type="transmembrane region" description="Helical" evidence="6">
    <location>
        <begin position="276"/>
        <end position="296"/>
    </location>
</feature>
<gene>
    <name evidence="8" type="ORF">JJB09_12760</name>
</gene>
<keyword evidence="9" id="KW-1185">Reference proteome</keyword>
<keyword evidence="3 6" id="KW-0812">Transmembrane</keyword>
<dbReference type="SUPFAM" id="SSF109755">
    <property type="entry name" value="PhoU-like"/>
    <property type="match status" value="1"/>
</dbReference>